<dbReference type="PANTHER" id="PTHR33018:SF37">
    <property type="entry name" value="TRANSPOSASE TNP1_EN_SPM-LIKE DOMAIN-CONTAINING PROTEIN"/>
    <property type="match status" value="1"/>
</dbReference>
<evidence type="ECO:0000313" key="3">
    <source>
        <dbReference type="EnsemblPlants" id="AUR62039017-RA:cds"/>
    </source>
</evidence>
<evidence type="ECO:0000313" key="4">
    <source>
        <dbReference type="Proteomes" id="UP000596660"/>
    </source>
</evidence>
<protein>
    <recommendedName>
        <fullName evidence="2">DUF8039 domain-containing protein</fullName>
    </recommendedName>
</protein>
<dbReference type="EnsemblPlants" id="AUR62039017-RA">
    <property type="protein sequence ID" value="AUR62039017-RA:cds"/>
    <property type="gene ID" value="AUR62039017"/>
</dbReference>
<feature type="compositionally biased region" description="Low complexity" evidence="1">
    <location>
        <begin position="51"/>
        <end position="61"/>
    </location>
</feature>
<feature type="compositionally biased region" description="Basic and acidic residues" evidence="1">
    <location>
        <begin position="20"/>
        <end position="40"/>
    </location>
</feature>
<reference evidence="3" key="1">
    <citation type="journal article" date="2017" name="Nature">
        <title>The genome of Chenopodium quinoa.</title>
        <authorList>
            <person name="Jarvis D.E."/>
            <person name="Ho Y.S."/>
            <person name="Lightfoot D.J."/>
            <person name="Schmoeckel S.M."/>
            <person name="Li B."/>
            <person name="Borm T.J.A."/>
            <person name="Ohyanagi H."/>
            <person name="Mineta K."/>
            <person name="Michell C.T."/>
            <person name="Saber N."/>
            <person name="Kharbatia N.M."/>
            <person name="Rupper R.R."/>
            <person name="Sharp A.R."/>
            <person name="Dally N."/>
            <person name="Boughton B.A."/>
            <person name="Woo Y.H."/>
            <person name="Gao G."/>
            <person name="Schijlen E.G.W.M."/>
            <person name="Guo X."/>
            <person name="Momin A.A."/>
            <person name="Negrao S."/>
            <person name="Al-Babili S."/>
            <person name="Gehring C."/>
            <person name="Roessner U."/>
            <person name="Jung C."/>
            <person name="Murphy K."/>
            <person name="Arold S.T."/>
            <person name="Gojobori T."/>
            <person name="van der Linden C.G."/>
            <person name="van Loo E.N."/>
            <person name="Jellen E.N."/>
            <person name="Maughan P.J."/>
            <person name="Tester M."/>
        </authorList>
    </citation>
    <scope>NUCLEOTIDE SEQUENCE [LARGE SCALE GENOMIC DNA]</scope>
    <source>
        <strain evidence="3">cv. PI 614886</strain>
    </source>
</reference>
<evidence type="ECO:0000259" key="2">
    <source>
        <dbReference type="Pfam" id="PF26133"/>
    </source>
</evidence>
<name>A0A803N1S7_CHEQI</name>
<evidence type="ECO:0000256" key="1">
    <source>
        <dbReference type="SAM" id="MobiDB-lite"/>
    </source>
</evidence>
<dbReference type="Proteomes" id="UP000596660">
    <property type="component" value="Unplaced"/>
</dbReference>
<dbReference type="PANTHER" id="PTHR33018">
    <property type="entry name" value="OS10G0338966 PROTEIN-RELATED"/>
    <property type="match status" value="1"/>
</dbReference>
<feature type="compositionally biased region" description="Acidic residues" evidence="1">
    <location>
        <begin position="10"/>
        <end position="19"/>
    </location>
</feature>
<proteinExistence type="predicted"/>
<feature type="domain" description="DUF8039" evidence="2">
    <location>
        <begin position="482"/>
        <end position="567"/>
    </location>
</feature>
<keyword evidence="4" id="KW-1185">Reference proteome</keyword>
<dbReference type="Gramene" id="AUR62039017-RA">
    <property type="protein sequence ID" value="AUR62039017-RA:cds"/>
    <property type="gene ID" value="AUR62039017"/>
</dbReference>
<dbReference type="Pfam" id="PF26133">
    <property type="entry name" value="DUF8039"/>
    <property type="match status" value="1"/>
</dbReference>
<accession>A0A803N1S7</accession>
<dbReference type="InterPro" id="IPR058352">
    <property type="entry name" value="DUF8039"/>
</dbReference>
<organism evidence="3 4">
    <name type="scientific">Chenopodium quinoa</name>
    <name type="common">Quinoa</name>
    <dbReference type="NCBI Taxonomy" id="63459"/>
    <lineage>
        <taxon>Eukaryota</taxon>
        <taxon>Viridiplantae</taxon>
        <taxon>Streptophyta</taxon>
        <taxon>Embryophyta</taxon>
        <taxon>Tracheophyta</taxon>
        <taxon>Spermatophyta</taxon>
        <taxon>Magnoliopsida</taxon>
        <taxon>eudicotyledons</taxon>
        <taxon>Gunneridae</taxon>
        <taxon>Pentapetalae</taxon>
        <taxon>Caryophyllales</taxon>
        <taxon>Chenopodiaceae</taxon>
        <taxon>Chenopodioideae</taxon>
        <taxon>Atripliceae</taxon>
        <taxon>Chenopodium</taxon>
    </lineage>
</organism>
<dbReference type="AlphaFoldDB" id="A0A803N1S7"/>
<feature type="region of interest" description="Disordered" evidence="1">
    <location>
        <begin position="1"/>
        <end position="83"/>
    </location>
</feature>
<reference evidence="3" key="2">
    <citation type="submission" date="2021-03" db="UniProtKB">
        <authorList>
            <consortium name="EnsemblPlants"/>
        </authorList>
    </citation>
    <scope>IDENTIFICATION</scope>
</reference>
<sequence length="570" mass="64485">MENREQYDDNERDTDDFFEEDHIPEMMDGLGDHVNEESRTSRSRSINMVIQQSQEQTSSSQDVALQATSSKKRSRGPSKAIQSSKPMVLEFNDYDLPTGEWEPVYGKQIGACAKRLDITVNEYAKIDKVDRENIWEETKRMFHIEDPSGERQKRFHSAVASRFSCHKSNLRERFITFKNPYPATSPKANMKPWEVYEGYFTEEKWKRFEIYSKLAEFKEKSEKGKENAKLNKCRHHLGRNSFQRARIIWNKQKRLENRFPALVESSTTGNTSQSSTSTGSIFDRRALEWVLAHEKRLPDGTWGIDPKDTETIRIANIVNLQKQAKESEEGECKQSERGVDALTLAFGKKDHRGFVKGLGGCGIGVGYRKAFGPVKGKNMSKSGCSLQELDEFKENLTREFEEKLKEGIAAAVNSYLSDFIPHITANDLQVNDAQPSPSSSINPTELSPRLLEVCDSQLTLAVSVLRIVANMLQKVLLSGDVPTKCRLALVDEFSGNSVIVADGTAEPCPSGVIHNKKMNCDIYRVSVDHVYSDYSHLNLPEETDDGITTLGEAKGYFLGWPADLVFFTDE</sequence>